<sequence length="100" mass="10860">MKPDKLTALFSDDALSDSIVSSGVVFFLRACNTFINDPSAFPIDVSSSVKKEGTVFDHRKLMGQLFVSPQPNELGISQSLSATEEKKKPALKPMTGNNKI</sequence>
<dbReference type="AlphaFoldDB" id="A0A8C9EAS7"/>
<evidence type="ECO:0000313" key="2">
    <source>
        <dbReference type="Ensembl" id="ENSPSNP00000029275.1"/>
    </source>
</evidence>
<organism evidence="2 3">
    <name type="scientific">Phocoena sinus</name>
    <name type="common">Vaquita</name>
    <dbReference type="NCBI Taxonomy" id="42100"/>
    <lineage>
        <taxon>Eukaryota</taxon>
        <taxon>Metazoa</taxon>
        <taxon>Chordata</taxon>
        <taxon>Craniata</taxon>
        <taxon>Vertebrata</taxon>
        <taxon>Euteleostomi</taxon>
        <taxon>Mammalia</taxon>
        <taxon>Eutheria</taxon>
        <taxon>Laurasiatheria</taxon>
        <taxon>Artiodactyla</taxon>
        <taxon>Whippomorpha</taxon>
        <taxon>Cetacea</taxon>
        <taxon>Odontoceti</taxon>
        <taxon>Phocoenidae</taxon>
        <taxon>Phocoena</taxon>
    </lineage>
</organism>
<reference evidence="2" key="1">
    <citation type="submission" date="2019-08" db="EMBL/GenBank/DDBJ databases">
        <title>Phocoena sinus (Vaquita) genome, mPhoSin1, primary haplotype.</title>
        <authorList>
            <person name="Morin P."/>
            <person name="Mountcastle J."/>
            <person name="Fungtammasan C."/>
            <person name="Rhie A."/>
            <person name="Rojas-Bracho L."/>
            <person name="Smith C.R."/>
            <person name="Taylor B.L."/>
            <person name="Gulland F.M.D."/>
            <person name="Musser W."/>
            <person name="Houck M."/>
            <person name="Haase B."/>
            <person name="Paez S."/>
            <person name="Howe K."/>
            <person name="Torrance J."/>
            <person name="Formenti G."/>
            <person name="Phillippy A."/>
            <person name="Ryder O."/>
            <person name="Jarvis E.D."/>
            <person name="Fedrigo O."/>
        </authorList>
    </citation>
    <scope>NUCLEOTIDE SEQUENCE [LARGE SCALE GENOMIC DNA]</scope>
</reference>
<evidence type="ECO:0000313" key="3">
    <source>
        <dbReference type="Proteomes" id="UP000694554"/>
    </source>
</evidence>
<reference evidence="2" key="3">
    <citation type="submission" date="2025-09" db="UniProtKB">
        <authorList>
            <consortium name="Ensembl"/>
        </authorList>
    </citation>
    <scope>IDENTIFICATION</scope>
</reference>
<dbReference type="Proteomes" id="UP000694554">
    <property type="component" value="Chromosome 20"/>
</dbReference>
<protein>
    <submittedName>
        <fullName evidence="2">Uncharacterized protein</fullName>
    </submittedName>
</protein>
<dbReference type="GeneTree" id="ENSGT00860000135559"/>
<name>A0A8C9EAS7_PHOSS</name>
<dbReference type="Ensembl" id="ENSPSNT00000032853.1">
    <property type="protein sequence ID" value="ENSPSNP00000029275.1"/>
    <property type="gene ID" value="ENSPSNG00000021206.1"/>
</dbReference>
<evidence type="ECO:0000256" key="1">
    <source>
        <dbReference type="SAM" id="MobiDB-lite"/>
    </source>
</evidence>
<accession>A0A8C9EAS7</accession>
<feature type="region of interest" description="Disordered" evidence="1">
    <location>
        <begin position="78"/>
        <end position="100"/>
    </location>
</feature>
<keyword evidence="3" id="KW-1185">Reference proteome</keyword>
<proteinExistence type="predicted"/>
<reference evidence="2" key="2">
    <citation type="submission" date="2025-08" db="UniProtKB">
        <authorList>
            <consortium name="Ensembl"/>
        </authorList>
    </citation>
    <scope>IDENTIFICATION</scope>
</reference>